<organism evidence="10 12">
    <name type="scientific">Pichia kudriavzevii</name>
    <name type="common">Yeast</name>
    <name type="synonym">Issatchenkia orientalis</name>
    <dbReference type="NCBI Taxonomy" id="4909"/>
    <lineage>
        <taxon>Eukaryota</taxon>
        <taxon>Fungi</taxon>
        <taxon>Dikarya</taxon>
        <taxon>Ascomycota</taxon>
        <taxon>Saccharomycotina</taxon>
        <taxon>Pichiomycetes</taxon>
        <taxon>Pichiales</taxon>
        <taxon>Pichiaceae</taxon>
        <taxon>Pichia</taxon>
    </lineage>
</organism>
<keyword evidence="14" id="KW-1185">Reference proteome</keyword>
<keyword evidence="5 8" id="KW-0804">Transcription</keyword>
<keyword evidence="8" id="KW-0010">Activator</keyword>
<evidence type="ECO:0000256" key="3">
    <source>
        <dbReference type="ARBA" id="ARBA00019610"/>
    </source>
</evidence>
<protein>
    <recommendedName>
        <fullName evidence="3 8">Mediator of RNA polymerase II transcription subunit 17</fullName>
    </recommendedName>
    <alternativeName>
        <fullName evidence="7 8">Mediator complex subunit 17</fullName>
    </alternativeName>
</protein>
<dbReference type="Pfam" id="PF10156">
    <property type="entry name" value="Med17"/>
    <property type="match status" value="1"/>
</dbReference>
<reference evidence="10" key="2">
    <citation type="submission" date="2014-08" db="EMBL/GenBank/DDBJ databases">
        <title>Exploiting Issatchenkia orientalis SD108 for Succinic Acid Production.</title>
        <authorList>
            <person name="Xiao H."/>
            <person name="Shao Z."/>
            <person name="Jiang Y."/>
            <person name="Dole S."/>
            <person name="Zhao H."/>
        </authorList>
    </citation>
    <scope>NUCLEOTIDE SEQUENCE [LARGE SCALE GENOMIC DNA]</scope>
    <source>
        <strain evidence="10">SD108</strain>
    </source>
</reference>
<evidence type="ECO:0000313" key="13">
    <source>
        <dbReference type="Proteomes" id="UP000189274"/>
    </source>
</evidence>
<dbReference type="Proteomes" id="UP000029867">
    <property type="component" value="Unassembled WGS sequence"/>
</dbReference>
<dbReference type="AlphaFoldDB" id="A0A099NU03"/>
<name>A0A099NU03_PICKU</name>
<evidence type="ECO:0000313" key="14">
    <source>
        <dbReference type="Proteomes" id="UP000249293"/>
    </source>
</evidence>
<evidence type="ECO:0000256" key="2">
    <source>
        <dbReference type="ARBA" id="ARBA00005635"/>
    </source>
</evidence>
<evidence type="ECO:0000256" key="5">
    <source>
        <dbReference type="ARBA" id="ARBA00023163"/>
    </source>
</evidence>
<evidence type="ECO:0000256" key="1">
    <source>
        <dbReference type="ARBA" id="ARBA00004123"/>
    </source>
</evidence>
<comment type="subunit">
    <text evidence="8">Component of the Mediator complex.</text>
</comment>
<sequence length="650" mass="73970">MEPIAEDHSMEKSETSEVDSIYPLPQINYLKFNTSIIKGEHLDLPNPYYRQQLEAERELNDYTHLSENTVRRIIDKYGSFNRLSEEKIQNILDGNAQVGTQLNRGDGLMDDGSKFEDFNAFNDISEDVKNDQSLIDVNVRREELLNNVRTALGSSTLALDFVSLLLSGAKPNAGLSSLSDHIKQNLKAGSLSADKVSLDVADPQEHEQQKESESMKIGSGWKLESLKKSSELLKETVKNLNKSLDERHTYWNEVLEVLEANEVITAVTTQVAVEPGRSSSSLPLSSSLKTNQNGEVKQKKVLAVKYGYGDSGSEYFDKGIAILKQGEEGHLEFEKLNQNEREKTWGGEKIVSVKLFRYAQAPNEQPELVGQSDSYGTIEREVIKNSNSFVSKIKNSRFFIFENELFWQLMKEAAGLVTFRIHVIGSSRIQIELYDTIIQIDSLDIDSEELQKPTPKLSQNQRADNMVKLFRILLCANNYKNVQKLFTPRVALNKDQNVMKSRHGFLLRPLLMYTKHNHTIHKLEKLLFDLLLEIGMDEVDAKATFTNNMTIKKYVNDPNQLQQFQNSKRCYNNDPFLRVSSKLAPISMLILKVRGLLICIKLESSYTTLHITMNVKVTKVEDKQILLESTFNSKRDTIKCLSWILQQSGI</sequence>
<dbReference type="Proteomes" id="UP000249293">
    <property type="component" value="Chromosome 4"/>
</dbReference>
<evidence type="ECO:0000313" key="12">
    <source>
        <dbReference type="Proteomes" id="UP000029867"/>
    </source>
</evidence>
<dbReference type="Proteomes" id="UP000189274">
    <property type="component" value="Unassembled WGS sequence"/>
</dbReference>
<evidence type="ECO:0000256" key="6">
    <source>
        <dbReference type="ARBA" id="ARBA00023242"/>
    </source>
</evidence>
<evidence type="ECO:0000313" key="11">
    <source>
        <dbReference type="EMBL" id="ONH74514.1"/>
    </source>
</evidence>
<evidence type="ECO:0000313" key="9">
    <source>
        <dbReference type="EMBL" id="AWU77691.1"/>
    </source>
</evidence>
<evidence type="ECO:0000256" key="7">
    <source>
        <dbReference type="ARBA" id="ARBA00032014"/>
    </source>
</evidence>
<evidence type="ECO:0000256" key="8">
    <source>
        <dbReference type="RuleBase" id="RU364140"/>
    </source>
</evidence>
<reference evidence="13" key="3">
    <citation type="journal article" date="2017" name="Genome Announc.">
        <title>Genome sequences of Cyberlindnera fabianii 65, Pichia kudriavzevii 129, and Saccharomyces cerevisiae 131 isolated from fermented masau fruits in Zimbabwe.</title>
        <authorList>
            <person name="van Rijswijck I.M.H."/>
            <person name="Derks M.F.L."/>
            <person name="Abee T."/>
            <person name="de Ridder D."/>
            <person name="Smid E.J."/>
        </authorList>
    </citation>
    <scope>NUCLEOTIDE SEQUENCE [LARGE SCALE GENOMIC DNA]</scope>
    <source>
        <strain evidence="13">129</strain>
    </source>
</reference>
<keyword evidence="4 8" id="KW-0805">Transcription regulation</keyword>
<gene>
    <name evidence="8" type="primary">MED17</name>
    <name evidence="11" type="ORF">BOH78_2414</name>
    <name evidence="9" type="ORF">C5L36_0D04190</name>
    <name evidence="10" type="ORF">JL09_g4521</name>
</gene>
<dbReference type="EMBL" id="JQFK01000082">
    <property type="protein sequence ID" value="KGK36323.1"/>
    <property type="molecule type" value="Genomic_DNA"/>
</dbReference>
<dbReference type="GO" id="GO:0016592">
    <property type="term" value="C:mediator complex"/>
    <property type="evidence" value="ECO:0007669"/>
    <property type="project" value="InterPro"/>
</dbReference>
<dbReference type="OrthoDB" id="5319830at2759"/>
<dbReference type="Gene3D" id="6.10.250.2620">
    <property type="match status" value="1"/>
</dbReference>
<reference evidence="12" key="1">
    <citation type="journal article" date="2014" name="Microb. Cell Fact.">
        <title>Exploiting Issatchenkia orientalis SD108 for succinic acid production.</title>
        <authorList>
            <person name="Xiao H."/>
            <person name="Shao Z."/>
            <person name="Jiang Y."/>
            <person name="Dole S."/>
            <person name="Zhao H."/>
        </authorList>
    </citation>
    <scope>NUCLEOTIDE SEQUENCE [LARGE SCALE GENOMIC DNA]</scope>
    <source>
        <strain evidence="12">SD108</strain>
    </source>
</reference>
<dbReference type="VEuPathDB" id="FungiDB:C5L36_0D04190"/>
<dbReference type="GO" id="GO:0003712">
    <property type="term" value="F:transcription coregulator activity"/>
    <property type="evidence" value="ECO:0007669"/>
    <property type="project" value="InterPro"/>
</dbReference>
<comment type="function">
    <text evidence="8">Component of the Mediator complex, a coactivator involved in the regulated transcription of nearly all RNA polymerase II-dependent genes. Mediator functions as a bridge to convey information from gene-specific regulatory proteins to the basal RNA polymerase II transcription machinery. Mediator is recruited to promoters by direct interactions with regulatory proteins and serves as a scaffold for the assembly of a functional preinitiation complex with RNA polymerase II and the general transcription factors.</text>
</comment>
<dbReference type="EMBL" id="CP028776">
    <property type="protein sequence ID" value="AWU77691.1"/>
    <property type="molecule type" value="Genomic_DNA"/>
</dbReference>
<comment type="similarity">
    <text evidence="2 8">Belongs to the Mediator complex subunit 17 family.</text>
</comment>
<dbReference type="HOGENOM" id="CLU_023188_1_0_1"/>
<evidence type="ECO:0000313" key="10">
    <source>
        <dbReference type="EMBL" id="KGK36323.1"/>
    </source>
</evidence>
<dbReference type="PANTHER" id="PTHR13114:SF7">
    <property type="entry name" value="MEDIATOR OF RNA POLYMERASE II TRANSCRIPTION SUBUNIT 17"/>
    <property type="match status" value="1"/>
</dbReference>
<dbReference type="InterPro" id="IPR019313">
    <property type="entry name" value="Mediator_Med17"/>
</dbReference>
<comment type="subcellular location">
    <subcellularLocation>
        <location evidence="1 8">Nucleus</location>
    </subcellularLocation>
</comment>
<dbReference type="GO" id="GO:0006357">
    <property type="term" value="P:regulation of transcription by RNA polymerase II"/>
    <property type="evidence" value="ECO:0007669"/>
    <property type="project" value="InterPro"/>
</dbReference>
<dbReference type="eggNOG" id="ENOG502QS9H">
    <property type="taxonomic scope" value="Eukaryota"/>
</dbReference>
<dbReference type="EMBL" id="MQVM01000009">
    <property type="protein sequence ID" value="ONH74514.1"/>
    <property type="molecule type" value="Genomic_DNA"/>
</dbReference>
<dbReference type="GO" id="GO:0070847">
    <property type="term" value="C:core mediator complex"/>
    <property type="evidence" value="ECO:0007669"/>
    <property type="project" value="TreeGrafter"/>
</dbReference>
<reference evidence="11" key="4">
    <citation type="submission" date="2017-01" db="EMBL/GenBank/DDBJ databases">
        <authorList>
            <person name="Mah S.A."/>
            <person name="Swanson W.J."/>
            <person name="Moy G.W."/>
            <person name="Vacquier V.D."/>
        </authorList>
    </citation>
    <scope>NUCLEOTIDE SEQUENCE [LARGE SCALE GENOMIC DNA]</scope>
    <source>
        <strain evidence="11">129</strain>
    </source>
</reference>
<keyword evidence="6 8" id="KW-0539">Nucleus</keyword>
<reference evidence="9 14" key="5">
    <citation type="submission" date="2018-06" db="EMBL/GenBank/DDBJ databases">
        <title>Population genomics shows no distinction between pathogenic Candida krusei and environmental Pichia kudriavzevii: One species, four names.</title>
        <authorList>
            <person name="Douglass A.P."/>
            <person name="Offei B."/>
            <person name="Braun-Galleani S."/>
            <person name="Coughlan A.Y."/>
            <person name="Martos A."/>
            <person name="Ortiz-Merino R.A."/>
            <person name="Byrne K.P."/>
            <person name="Wolfe K.H."/>
        </authorList>
    </citation>
    <scope>NUCLEOTIDE SEQUENCE [LARGE SCALE GENOMIC DNA]</scope>
    <source>
        <strain evidence="9 14">CBS573</strain>
    </source>
</reference>
<dbReference type="PANTHER" id="PTHR13114">
    <property type="entry name" value="MEDIATOR OF RNA POLYMERASE II TRANSCRIPTION SUBUNIT 17"/>
    <property type="match status" value="1"/>
</dbReference>
<proteinExistence type="inferred from homology"/>
<dbReference type="STRING" id="4909.A0A099NU03"/>
<evidence type="ECO:0000256" key="4">
    <source>
        <dbReference type="ARBA" id="ARBA00023015"/>
    </source>
</evidence>
<accession>A0A099NU03</accession>